<protein>
    <recommendedName>
        <fullName evidence="2">Protein kinase domain-containing protein</fullName>
    </recommendedName>
</protein>
<evidence type="ECO:0000256" key="1">
    <source>
        <dbReference type="SAM" id="MobiDB-lite"/>
    </source>
</evidence>
<dbReference type="STRING" id="1095629.A0A0C9XTL6"/>
<feature type="region of interest" description="Disordered" evidence="1">
    <location>
        <begin position="1"/>
        <end position="34"/>
    </location>
</feature>
<gene>
    <name evidence="3" type="ORF">K443DRAFT_624575</name>
</gene>
<organism evidence="3 4">
    <name type="scientific">Laccaria amethystina LaAM-08-1</name>
    <dbReference type="NCBI Taxonomy" id="1095629"/>
    <lineage>
        <taxon>Eukaryota</taxon>
        <taxon>Fungi</taxon>
        <taxon>Dikarya</taxon>
        <taxon>Basidiomycota</taxon>
        <taxon>Agaricomycotina</taxon>
        <taxon>Agaricomycetes</taxon>
        <taxon>Agaricomycetidae</taxon>
        <taxon>Agaricales</taxon>
        <taxon>Agaricineae</taxon>
        <taxon>Hydnangiaceae</taxon>
        <taxon>Laccaria</taxon>
    </lineage>
</organism>
<accession>A0A0C9XTL6</accession>
<dbReference type="HOGENOM" id="CLU_044121_2_1_1"/>
<evidence type="ECO:0000313" key="3">
    <source>
        <dbReference type="EMBL" id="KIJ99282.1"/>
    </source>
</evidence>
<name>A0A0C9XTL6_9AGAR</name>
<dbReference type="GO" id="GO:0004672">
    <property type="term" value="F:protein kinase activity"/>
    <property type="evidence" value="ECO:0007669"/>
    <property type="project" value="InterPro"/>
</dbReference>
<reference evidence="4" key="2">
    <citation type="submission" date="2015-01" db="EMBL/GenBank/DDBJ databases">
        <title>Evolutionary Origins and Diversification of the Mycorrhizal Mutualists.</title>
        <authorList>
            <consortium name="DOE Joint Genome Institute"/>
            <consortium name="Mycorrhizal Genomics Consortium"/>
            <person name="Kohler A."/>
            <person name="Kuo A."/>
            <person name="Nagy L.G."/>
            <person name="Floudas D."/>
            <person name="Copeland A."/>
            <person name="Barry K.W."/>
            <person name="Cichocki N."/>
            <person name="Veneault-Fourrey C."/>
            <person name="LaButti K."/>
            <person name="Lindquist E.A."/>
            <person name="Lipzen A."/>
            <person name="Lundell T."/>
            <person name="Morin E."/>
            <person name="Murat C."/>
            <person name="Riley R."/>
            <person name="Ohm R."/>
            <person name="Sun H."/>
            <person name="Tunlid A."/>
            <person name="Henrissat B."/>
            <person name="Grigoriev I.V."/>
            <person name="Hibbett D.S."/>
            <person name="Martin F."/>
        </authorList>
    </citation>
    <scope>NUCLEOTIDE SEQUENCE [LARGE SCALE GENOMIC DNA]</scope>
    <source>
        <strain evidence="4">LaAM-08-1</strain>
    </source>
</reference>
<keyword evidence="4" id="KW-1185">Reference proteome</keyword>
<dbReference type="GO" id="GO:0005524">
    <property type="term" value="F:ATP binding"/>
    <property type="evidence" value="ECO:0007669"/>
    <property type="project" value="InterPro"/>
</dbReference>
<sequence length="390" mass="44816">MEHSYSSASPSMHGAQTTSPLPPPADPIPTYEPNQPDSYYPSALNIFERIWHDRYHFLFQRGLQLRPRYRPGWTPSWLNTKGEFLLAEDSLEQPLPQVLDAKRMKDNITVCLKAVYRTPKEADIAKYFSSPKLLQEPTNHSVPILDVFRDPSAPDFEYLVMPLLRPFDDPEFQVIGEVVDFVTQILEGLAFMHSHNIAHGDCTGLNIMMDARPIYPQGWHFMAKSFAPDGVTPVTPLPRIDHPVRYYFIDYGVSHRFITGQSHLVLDWGGRDPDVPELKKLQPYDPFKVDVFTVGNVFFKDFYQKYLGLEFLADLIKFMMNNDPANRPSSQMALEKWRRTKAGLNPTTARWRLRKPDETVGERVVLDAIAAARQGIHSLTHLFNEDAQTW</sequence>
<dbReference type="Proteomes" id="UP000054477">
    <property type="component" value="Unassembled WGS sequence"/>
</dbReference>
<dbReference type="SMART" id="SM00220">
    <property type="entry name" value="S_TKc"/>
    <property type="match status" value="1"/>
</dbReference>
<feature type="domain" description="Protein kinase" evidence="2">
    <location>
        <begin position="84"/>
        <end position="390"/>
    </location>
</feature>
<dbReference type="InterPro" id="IPR011009">
    <property type="entry name" value="Kinase-like_dom_sf"/>
</dbReference>
<evidence type="ECO:0000313" key="4">
    <source>
        <dbReference type="Proteomes" id="UP000054477"/>
    </source>
</evidence>
<dbReference type="SUPFAM" id="SSF56112">
    <property type="entry name" value="Protein kinase-like (PK-like)"/>
    <property type="match status" value="1"/>
</dbReference>
<dbReference type="Gene3D" id="1.10.510.10">
    <property type="entry name" value="Transferase(Phosphotransferase) domain 1"/>
    <property type="match status" value="1"/>
</dbReference>
<dbReference type="PROSITE" id="PS50011">
    <property type="entry name" value="PROTEIN_KINASE_DOM"/>
    <property type="match status" value="1"/>
</dbReference>
<proteinExistence type="predicted"/>
<dbReference type="InterPro" id="IPR000719">
    <property type="entry name" value="Prot_kinase_dom"/>
</dbReference>
<dbReference type="EMBL" id="KN838650">
    <property type="protein sequence ID" value="KIJ99282.1"/>
    <property type="molecule type" value="Genomic_DNA"/>
</dbReference>
<feature type="compositionally biased region" description="Polar residues" evidence="1">
    <location>
        <begin position="1"/>
        <end position="19"/>
    </location>
</feature>
<dbReference type="OrthoDB" id="5987198at2759"/>
<reference evidence="3 4" key="1">
    <citation type="submission" date="2014-04" db="EMBL/GenBank/DDBJ databases">
        <authorList>
            <consortium name="DOE Joint Genome Institute"/>
            <person name="Kuo A."/>
            <person name="Kohler A."/>
            <person name="Nagy L.G."/>
            <person name="Floudas D."/>
            <person name="Copeland A."/>
            <person name="Barry K.W."/>
            <person name="Cichocki N."/>
            <person name="Veneault-Fourrey C."/>
            <person name="LaButti K."/>
            <person name="Lindquist E.A."/>
            <person name="Lipzen A."/>
            <person name="Lundell T."/>
            <person name="Morin E."/>
            <person name="Murat C."/>
            <person name="Sun H."/>
            <person name="Tunlid A."/>
            <person name="Henrissat B."/>
            <person name="Grigoriev I.V."/>
            <person name="Hibbett D.S."/>
            <person name="Martin F."/>
            <person name="Nordberg H.P."/>
            <person name="Cantor M.N."/>
            <person name="Hua S.X."/>
        </authorList>
    </citation>
    <scope>NUCLEOTIDE SEQUENCE [LARGE SCALE GENOMIC DNA]</scope>
    <source>
        <strain evidence="3 4">LaAM-08-1</strain>
    </source>
</reference>
<evidence type="ECO:0000259" key="2">
    <source>
        <dbReference type="PROSITE" id="PS50011"/>
    </source>
</evidence>
<dbReference type="AlphaFoldDB" id="A0A0C9XTL6"/>